<dbReference type="KEGG" id="maer:DAI18_08575"/>
<dbReference type="InterPro" id="IPR050570">
    <property type="entry name" value="Cell_wall_metabolism_enzyme"/>
</dbReference>
<dbReference type="Pfam" id="PF01551">
    <property type="entry name" value="Peptidase_M23"/>
    <property type="match status" value="1"/>
</dbReference>
<evidence type="ECO:0000313" key="6">
    <source>
        <dbReference type="Proteomes" id="UP000244173"/>
    </source>
</evidence>
<evidence type="ECO:0000256" key="3">
    <source>
        <dbReference type="SAM" id="SignalP"/>
    </source>
</evidence>
<feature type="compositionally biased region" description="Low complexity" evidence="2">
    <location>
        <begin position="85"/>
        <end position="94"/>
    </location>
</feature>
<dbReference type="GO" id="GO:0004222">
    <property type="term" value="F:metalloendopeptidase activity"/>
    <property type="evidence" value="ECO:0007669"/>
    <property type="project" value="TreeGrafter"/>
</dbReference>
<feature type="compositionally biased region" description="Pro residues" evidence="2">
    <location>
        <begin position="95"/>
        <end position="107"/>
    </location>
</feature>
<dbReference type="Pfam" id="PF01476">
    <property type="entry name" value="LysM"/>
    <property type="match status" value="1"/>
</dbReference>
<feature type="chain" id="PRO_5015658204" evidence="3">
    <location>
        <begin position="27"/>
        <end position="230"/>
    </location>
</feature>
<gene>
    <name evidence="5" type="ORF">DAI18_08575</name>
</gene>
<sequence>MRFLSSALLACLLAACGTTGSSQPVAAGYYRVKSGDTLYRIAVNHGRSVGELTRWNGLGDASRIETGQVLRVSPPTGASRPSGGTASKPSTTKPAPKPSRIPPPAEPAPASGISLAWPAKGQLVGRFDGSSNKGIDIAGAAGDPVYAAAAGKVVYVGRGIRSYGNLLIIKHNNDYISAYAHNQTLIAREGQSVRKGQKIATMGDTASNRVKLHFELRLRGKAVDPLPYLD</sequence>
<proteinExistence type="inferred from homology"/>
<dbReference type="Gene3D" id="3.10.350.10">
    <property type="entry name" value="LysM domain"/>
    <property type="match status" value="1"/>
</dbReference>
<accession>A0A2S0P9Z1</accession>
<evidence type="ECO:0000256" key="2">
    <source>
        <dbReference type="SAM" id="MobiDB-lite"/>
    </source>
</evidence>
<dbReference type="PANTHER" id="PTHR21666:SF263">
    <property type="entry name" value="MUREIN HYDROLASE ACTIVATOR NLPD"/>
    <property type="match status" value="1"/>
</dbReference>
<dbReference type="InterPro" id="IPR036779">
    <property type="entry name" value="LysM_dom_sf"/>
</dbReference>
<feature type="region of interest" description="Disordered" evidence="2">
    <location>
        <begin position="68"/>
        <end position="112"/>
    </location>
</feature>
<dbReference type="PROSITE" id="PS51257">
    <property type="entry name" value="PROKAR_LIPOPROTEIN"/>
    <property type="match status" value="1"/>
</dbReference>
<dbReference type="Proteomes" id="UP000244173">
    <property type="component" value="Chromosome"/>
</dbReference>
<feature type="domain" description="LysM" evidence="4">
    <location>
        <begin position="28"/>
        <end position="72"/>
    </location>
</feature>
<dbReference type="STRING" id="1122240.GCA_000620105_02261"/>
<keyword evidence="6" id="KW-1185">Reference proteome</keyword>
<organism evidence="5 6">
    <name type="scientific">Microvirgula aerodenitrificans</name>
    <dbReference type="NCBI Taxonomy" id="57480"/>
    <lineage>
        <taxon>Bacteria</taxon>
        <taxon>Pseudomonadati</taxon>
        <taxon>Pseudomonadota</taxon>
        <taxon>Betaproteobacteria</taxon>
        <taxon>Neisseriales</taxon>
        <taxon>Aquaspirillaceae</taxon>
        <taxon>Microvirgula</taxon>
    </lineage>
</organism>
<dbReference type="Gene3D" id="2.70.70.10">
    <property type="entry name" value="Glucose Permease (Domain IIA)"/>
    <property type="match status" value="1"/>
</dbReference>
<dbReference type="EMBL" id="CP028519">
    <property type="protein sequence ID" value="AVY94097.1"/>
    <property type="molecule type" value="Genomic_DNA"/>
</dbReference>
<dbReference type="SUPFAM" id="SSF51261">
    <property type="entry name" value="Duplicated hybrid motif"/>
    <property type="match status" value="1"/>
</dbReference>
<name>A0A2S0P9Z1_9NEIS</name>
<dbReference type="InterPro" id="IPR011055">
    <property type="entry name" value="Dup_hybrid_motif"/>
</dbReference>
<dbReference type="SMART" id="SM00257">
    <property type="entry name" value="LysM"/>
    <property type="match status" value="1"/>
</dbReference>
<keyword evidence="3" id="KW-0732">Signal</keyword>
<feature type="signal peptide" evidence="3">
    <location>
        <begin position="1"/>
        <end position="26"/>
    </location>
</feature>
<dbReference type="PROSITE" id="PS51782">
    <property type="entry name" value="LYSM"/>
    <property type="match status" value="1"/>
</dbReference>
<dbReference type="RefSeq" id="WP_028499316.1">
    <property type="nucleotide sequence ID" value="NZ_CP028519.1"/>
</dbReference>
<dbReference type="GO" id="GO:0032153">
    <property type="term" value="C:cell division site"/>
    <property type="evidence" value="ECO:0007669"/>
    <property type="project" value="TreeGrafter"/>
</dbReference>
<dbReference type="GO" id="GO:0009279">
    <property type="term" value="C:cell outer membrane"/>
    <property type="evidence" value="ECO:0007669"/>
    <property type="project" value="TreeGrafter"/>
</dbReference>
<dbReference type="OrthoDB" id="9795421at2"/>
<dbReference type="InterPro" id="IPR016047">
    <property type="entry name" value="M23ase_b-sheet_dom"/>
</dbReference>
<evidence type="ECO:0000259" key="4">
    <source>
        <dbReference type="PROSITE" id="PS51782"/>
    </source>
</evidence>
<dbReference type="InterPro" id="IPR018392">
    <property type="entry name" value="LysM"/>
</dbReference>
<dbReference type="CDD" id="cd00118">
    <property type="entry name" value="LysM"/>
    <property type="match status" value="1"/>
</dbReference>
<dbReference type="CDD" id="cd12797">
    <property type="entry name" value="M23_peptidase"/>
    <property type="match status" value="1"/>
</dbReference>
<comment type="similarity">
    <text evidence="1">Belongs to the E.coli NlpD/Haemophilus LppB family.</text>
</comment>
<evidence type="ECO:0000256" key="1">
    <source>
        <dbReference type="ARBA" id="ARBA00038420"/>
    </source>
</evidence>
<dbReference type="PANTHER" id="PTHR21666">
    <property type="entry name" value="PEPTIDASE-RELATED"/>
    <property type="match status" value="1"/>
</dbReference>
<protein>
    <submittedName>
        <fullName evidence="5">LysM peptidoglycan-binding domain-containing protein</fullName>
    </submittedName>
</protein>
<dbReference type="AlphaFoldDB" id="A0A2S0P9Z1"/>
<evidence type="ECO:0000313" key="5">
    <source>
        <dbReference type="EMBL" id="AVY94097.1"/>
    </source>
</evidence>
<reference evidence="5 6" key="1">
    <citation type="submission" date="2018-04" db="EMBL/GenBank/DDBJ databases">
        <title>Denitrifier Microvirgula.</title>
        <authorList>
            <person name="Anderson E."/>
            <person name="Jang J."/>
            <person name="Ishii S."/>
        </authorList>
    </citation>
    <scope>NUCLEOTIDE SEQUENCE [LARGE SCALE GENOMIC DNA]</scope>
    <source>
        <strain evidence="5 6">BE2.4</strain>
    </source>
</reference>